<proteinExistence type="inferred from homology"/>
<dbReference type="SUPFAM" id="SSF52540">
    <property type="entry name" value="P-loop containing nucleoside triphosphate hydrolases"/>
    <property type="match status" value="1"/>
</dbReference>
<reference evidence="4 5" key="1">
    <citation type="journal article" date="2017" name="PLoS Biol.">
        <title>The sea cucumber genome provides insights into morphological evolution and visceral regeneration.</title>
        <authorList>
            <person name="Zhang X."/>
            <person name="Sun L."/>
            <person name="Yuan J."/>
            <person name="Sun Y."/>
            <person name="Gao Y."/>
            <person name="Zhang L."/>
            <person name="Li S."/>
            <person name="Dai H."/>
            <person name="Hamel J.F."/>
            <person name="Liu C."/>
            <person name="Yu Y."/>
            <person name="Liu S."/>
            <person name="Lin W."/>
            <person name="Guo K."/>
            <person name="Jin S."/>
            <person name="Xu P."/>
            <person name="Storey K.B."/>
            <person name="Huan P."/>
            <person name="Zhang T."/>
            <person name="Zhou Y."/>
            <person name="Zhang J."/>
            <person name="Lin C."/>
            <person name="Li X."/>
            <person name="Xing L."/>
            <person name="Huo D."/>
            <person name="Sun M."/>
            <person name="Wang L."/>
            <person name="Mercier A."/>
            <person name="Li F."/>
            <person name="Yang H."/>
            <person name="Xiang J."/>
        </authorList>
    </citation>
    <scope>NUCLEOTIDE SEQUENCE [LARGE SCALE GENOMIC DNA]</scope>
    <source>
        <strain evidence="4">Shaxun</strain>
        <tissue evidence="4">Muscle</tissue>
    </source>
</reference>
<evidence type="ECO:0000256" key="1">
    <source>
        <dbReference type="ARBA" id="ARBA00005771"/>
    </source>
</evidence>
<name>A0A2G8JHU6_STIJA</name>
<organism evidence="4 5">
    <name type="scientific">Stichopus japonicus</name>
    <name type="common">Sea cucumber</name>
    <dbReference type="NCBI Taxonomy" id="307972"/>
    <lineage>
        <taxon>Eukaryota</taxon>
        <taxon>Metazoa</taxon>
        <taxon>Echinodermata</taxon>
        <taxon>Eleutherozoa</taxon>
        <taxon>Echinozoa</taxon>
        <taxon>Holothuroidea</taxon>
        <taxon>Aspidochirotacea</taxon>
        <taxon>Aspidochirotida</taxon>
        <taxon>Stichopodidae</taxon>
        <taxon>Apostichopus</taxon>
    </lineage>
</organism>
<keyword evidence="2 4" id="KW-0808">Transferase</keyword>
<dbReference type="PANTHER" id="PTHR11783">
    <property type="entry name" value="SULFOTRANSFERASE SULT"/>
    <property type="match status" value="1"/>
</dbReference>
<evidence type="ECO:0000313" key="4">
    <source>
        <dbReference type="EMBL" id="PIK35322.1"/>
    </source>
</evidence>
<dbReference type="InterPro" id="IPR027417">
    <property type="entry name" value="P-loop_NTPase"/>
</dbReference>
<dbReference type="Pfam" id="PF00685">
    <property type="entry name" value="Sulfotransfer_1"/>
    <property type="match status" value="1"/>
</dbReference>
<protein>
    <submittedName>
        <fullName evidence="4">Putative sulfotransferase 1C2</fullName>
    </submittedName>
</protein>
<dbReference type="Gene3D" id="3.40.50.300">
    <property type="entry name" value="P-loop containing nucleotide triphosphate hydrolases"/>
    <property type="match status" value="1"/>
</dbReference>
<evidence type="ECO:0000313" key="5">
    <source>
        <dbReference type="Proteomes" id="UP000230750"/>
    </source>
</evidence>
<sequence length="306" mass="35337">MALPKILMTPLAALTQAVEYEGVWFPPLVLPHCLEKVKTFEVREDDLILTTYPKCGTHWMKEVLRLMQHDGHVEKIKRETDPSKNGDLSFALPPDMKRCVSDGIAASPSPRIYATHLPVQLLPPQVWTKKPKIVYLTRDPKDACSSMYRFVNAIDPTSKNNVTWELMYKTFFSEKAHFGNWFDHALGFWNHRDDDNVLFLTYEEMKTDLRSVVRRLEKFLGLPITSEGMERIIEHASVEGMKKTFAKIEEEYENGKMYTRAFGLMPFIQKGVSGGWKANFTDEQRDECNKMMKEKLAGTGLDVHYH</sequence>
<dbReference type="AlphaFoldDB" id="A0A2G8JHU6"/>
<keyword evidence="5" id="KW-1185">Reference proteome</keyword>
<dbReference type="InterPro" id="IPR000863">
    <property type="entry name" value="Sulfotransferase_dom"/>
</dbReference>
<dbReference type="OrthoDB" id="205623at2759"/>
<comment type="similarity">
    <text evidence="1">Belongs to the sulfotransferase 1 family.</text>
</comment>
<evidence type="ECO:0000259" key="3">
    <source>
        <dbReference type="Pfam" id="PF00685"/>
    </source>
</evidence>
<dbReference type="Proteomes" id="UP000230750">
    <property type="component" value="Unassembled WGS sequence"/>
</dbReference>
<dbReference type="EMBL" id="MRZV01001928">
    <property type="protein sequence ID" value="PIK35322.1"/>
    <property type="molecule type" value="Genomic_DNA"/>
</dbReference>
<comment type="caution">
    <text evidence="4">The sequence shown here is derived from an EMBL/GenBank/DDBJ whole genome shotgun (WGS) entry which is preliminary data.</text>
</comment>
<dbReference type="GO" id="GO:0008146">
    <property type="term" value="F:sulfotransferase activity"/>
    <property type="evidence" value="ECO:0007669"/>
    <property type="project" value="InterPro"/>
</dbReference>
<accession>A0A2G8JHU6</accession>
<dbReference type="STRING" id="307972.A0A2G8JHU6"/>
<feature type="domain" description="Sulfotransferase" evidence="3">
    <location>
        <begin position="45"/>
        <end position="300"/>
    </location>
</feature>
<evidence type="ECO:0000256" key="2">
    <source>
        <dbReference type="ARBA" id="ARBA00022679"/>
    </source>
</evidence>
<gene>
    <name evidence="4" type="ORF">BSL78_27850</name>
</gene>